<feature type="non-terminal residue" evidence="15">
    <location>
        <position position="1"/>
    </location>
</feature>
<dbReference type="PANTHER" id="PTHR24208">
    <property type="entry name" value="LIM/HOMEOBOX PROTEIN LHX"/>
    <property type="match status" value="1"/>
</dbReference>
<reference evidence="15 16" key="1">
    <citation type="submission" date="2024-06" db="EMBL/GenBank/DDBJ databases">
        <title>A chromosome-level genome assembly of beet webworm, Loxostege sticticalis.</title>
        <authorList>
            <person name="Zhang Y."/>
        </authorList>
    </citation>
    <scope>NUCLEOTIDE SEQUENCE [LARGE SCALE GENOMIC DNA]</scope>
    <source>
        <strain evidence="15">AQ026</strain>
        <tissue evidence="15">Whole body</tissue>
    </source>
</reference>
<dbReference type="PROSITE" id="PS50071">
    <property type="entry name" value="HOMEOBOX_2"/>
    <property type="match status" value="1"/>
</dbReference>
<evidence type="ECO:0000256" key="9">
    <source>
        <dbReference type="PROSITE-ProRule" id="PRU00108"/>
    </source>
</evidence>
<evidence type="ECO:0000256" key="4">
    <source>
        <dbReference type="ARBA" id="ARBA00022833"/>
    </source>
</evidence>
<dbReference type="SMART" id="SM00389">
    <property type="entry name" value="HOX"/>
    <property type="match status" value="1"/>
</dbReference>
<evidence type="ECO:0000313" key="16">
    <source>
        <dbReference type="Proteomes" id="UP001549920"/>
    </source>
</evidence>
<dbReference type="Pfam" id="PF00412">
    <property type="entry name" value="LIM"/>
    <property type="match status" value="1"/>
</dbReference>
<dbReference type="Pfam" id="PF00046">
    <property type="entry name" value="Homeodomain"/>
    <property type="match status" value="1"/>
</dbReference>
<evidence type="ECO:0000256" key="8">
    <source>
        <dbReference type="ARBA" id="ARBA00023242"/>
    </source>
</evidence>
<dbReference type="Gene3D" id="1.10.10.60">
    <property type="entry name" value="Homeodomain-like"/>
    <property type="match status" value="1"/>
</dbReference>
<dbReference type="SMART" id="SM00132">
    <property type="entry name" value="LIM"/>
    <property type="match status" value="1"/>
</dbReference>
<organism evidence="15 16">
    <name type="scientific">Loxostege sticticalis</name>
    <name type="common">Beet webworm moth</name>
    <dbReference type="NCBI Taxonomy" id="481309"/>
    <lineage>
        <taxon>Eukaryota</taxon>
        <taxon>Metazoa</taxon>
        <taxon>Ecdysozoa</taxon>
        <taxon>Arthropoda</taxon>
        <taxon>Hexapoda</taxon>
        <taxon>Insecta</taxon>
        <taxon>Pterygota</taxon>
        <taxon>Neoptera</taxon>
        <taxon>Endopterygota</taxon>
        <taxon>Lepidoptera</taxon>
        <taxon>Glossata</taxon>
        <taxon>Ditrysia</taxon>
        <taxon>Pyraloidea</taxon>
        <taxon>Crambidae</taxon>
        <taxon>Pyraustinae</taxon>
        <taxon>Loxostege</taxon>
    </lineage>
</organism>
<evidence type="ECO:0000259" key="13">
    <source>
        <dbReference type="PROSITE" id="PS50023"/>
    </source>
</evidence>
<evidence type="ECO:0000256" key="11">
    <source>
        <dbReference type="RuleBase" id="RU000682"/>
    </source>
</evidence>
<keyword evidence="8 9" id="KW-0539">Nucleus</keyword>
<proteinExistence type="predicted"/>
<dbReference type="Proteomes" id="UP001549920">
    <property type="component" value="Unassembled WGS sequence"/>
</dbReference>
<evidence type="ECO:0000256" key="10">
    <source>
        <dbReference type="PROSITE-ProRule" id="PRU00125"/>
    </source>
</evidence>
<protein>
    <recommendedName>
        <fullName evidence="17">Apterous</fullName>
    </recommendedName>
</protein>
<keyword evidence="16" id="KW-1185">Reference proteome</keyword>
<evidence type="ECO:0008006" key="17">
    <source>
        <dbReference type="Google" id="ProtNLM"/>
    </source>
</evidence>
<dbReference type="InterPro" id="IPR001356">
    <property type="entry name" value="HD"/>
</dbReference>
<feature type="compositionally biased region" description="Basic residues" evidence="12">
    <location>
        <begin position="113"/>
        <end position="122"/>
    </location>
</feature>
<dbReference type="SUPFAM" id="SSF46689">
    <property type="entry name" value="Homeodomain-like"/>
    <property type="match status" value="1"/>
</dbReference>
<keyword evidence="3" id="KW-0677">Repeat</keyword>
<feature type="domain" description="LIM zinc-binding" evidence="13">
    <location>
        <begin position="1"/>
        <end position="56"/>
    </location>
</feature>
<evidence type="ECO:0000256" key="5">
    <source>
        <dbReference type="ARBA" id="ARBA00023038"/>
    </source>
</evidence>
<gene>
    <name evidence="15" type="ORF">ABMA27_000092</name>
</gene>
<keyword evidence="4 10" id="KW-0862">Zinc</keyword>
<comment type="subcellular location">
    <subcellularLocation>
        <location evidence="1 9 11">Nucleus</location>
    </subcellularLocation>
</comment>
<dbReference type="CDD" id="cd09377">
    <property type="entry name" value="LIM2_Lhx2_Lhx9"/>
    <property type="match status" value="1"/>
</dbReference>
<keyword evidence="7 9" id="KW-0371">Homeobox</keyword>
<feature type="region of interest" description="Disordered" evidence="12">
    <location>
        <begin position="101"/>
        <end position="126"/>
    </location>
</feature>
<dbReference type="InterPro" id="IPR017970">
    <property type="entry name" value="Homeobox_CS"/>
</dbReference>
<name>A0ABR3IM40_LOXSC</name>
<feature type="region of interest" description="Disordered" evidence="12">
    <location>
        <begin position="236"/>
        <end position="268"/>
    </location>
</feature>
<keyword evidence="6 9" id="KW-0238">DNA-binding</keyword>
<dbReference type="PROSITE" id="PS00027">
    <property type="entry name" value="HOMEOBOX_1"/>
    <property type="match status" value="1"/>
</dbReference>
<comment type="caution">
    <text evidence="15">The sequence shown here is derived from an EMBL/GenBank/DDBJ whole genome shotgun (WGS) entry which is preliminary data.</text>
</comment>
<evidence type="ECO:0000256" key="7">
    <source>
        <dbReference type="ARBA" id="ARBA00023155"/>
    </source>
</evidence>
<evidence type="ECO:0000256" key="1">
    <source>
        <dbReference type="ARBA" id="ARBA00004123"/>
    </source>
</evidence>
<dbReference type="CDD" id="cd00086">
    <property type="entry name" value="homeodomain"/>
    <property type="match status" value="1"/>
</dbReference>
<evidence type="ECO:0000313" key="15">
    <source>
        <dbReference type="EMBL" id="KAL0902150.1"/>
    </source>
</evidence>
<keyword evidence="5 10" id="KW-0440">LIM domain</keyword>
<dbReference type="Gene3D" id="2.10.110.10">
    <property type="entry name" value="Cysteine Rich Protein"/>
    <property type="match status" value="1"/>
</dbReference>
<dbReference type="InterPro" id="IPR001781">
    <property type="entry name" value="Znf_LIM"/>
</dbReference>
<evidence type="ECO:0000259" key="14">
    <source>
        <dbReference type="PROSITE" id="PS50071"/>
    </source>
</evidence>
<dbReference type="InterPro" id="IPR009057">
    <property type="entry name" value="Homeodomain-like_sf"/>
</dbReference>
<evidence type="ECO:0000256" key="6">
    <source>
        <dbReference type="ARBA" id="ARBA00023125"/>
    </source>
</evidence>
<evidence type="ECO:0000256" key="2">
    <source>
        <dbReference type="ARBA" id="ARBA00022723"/>
    </source>
</evidence>
<sequence>TTISASEMVMRARDLVFHVHCFSCALCNAPLTKGDTFGIRDSAVYCRLHYDTMPEYGPHMAVPGPPQMCPGPYAGPPPGPHYPPYPSPEFSRVEAEVPKGPFFNGVAAPPPRQKGRPRKKKPKDQEIMTANLDLNSEYMEMGFRGAGGMGSTSRTKRMRTSFKHHQLRTMKSYFAINHNPDAKDLKQLSQKTGLPKRVLQVWFQNARAKWRRMVTKQENKMAEKCSPDASLELDMYHGPMGSIQSLPPHSPPYSVMGGPPSPSSMDCP</sequence>
<feature type="compositionally biased region" description="Low complexity" evidence="12">
    <location>
        <begin position="252"/>
        <end position="268"/>
    </location>
</feature>
<dbReference type="InterPro" id="IPR050453">
    <property type="entry name" value="LIM_Homeobox_TF"/>
</dbReference>
<dbReference type="PANTHER" id="PTHR24208:SF168">
    <property type="entry name" value="PROTEIN APTEROUS"/>
    <property type="match status" value="1"/>
</dbReference>
<accession>A0ABR3IM40</accession>
<feature type="DNA-binding region" description="Homeobox" evidence="9">
    <location>
        <begin position="155"/>
        <end position="214"/>
    </location>
</feature>
<feature type="domain" description="Homeobox" evidence="14">
    <location>
        <begin position="153"/>
        <end position="213"/>
    </location>
</feature>
<evidence type="ECO:0000256" key="3">
    <source>
        <dbReference type="ARBA" id="ARBA00022737"/>
    </source>
</evidence>
<dbReference type="EMBL" id="JBEUOH010000001">
    <property type="protein sequence ID" value="KAL0902150.1"/>
    <property type="molecule type" value="Genomic_DNA"/>
</dbReference>
<evidence type="ECO:0000256" key="12">
    <source>
        <dbReference type="SAM" id="MobiDB-lite"/>
    </source>
</evidence>
<dbReference type="PROSITE" id="PS50023">
    <property type="entry name" value="LIM_DOMAIN_2"/>
    <property type="match status" value="1"/>
</dbReference>
<keyword evidence="2 10" id="KW-0479">Metal-binding</keyword>